<sequence length="161" mass="18156">MSSDLLPTFFTLVRQGSALFAELLAQLESERQALESRDLDQLTQTTEAKKQLLLKIERNVLERNQTLTLLGFTPAREGVEALTQQLPPQQAIELQQDWTELALNLEQVQTANQRNEQILSRSKQSIDQLISLLQGQHKANVIYDPQGSKGNYEAQRSLGKA</sequence>
<dbReference type="GO" id="GO:0044780">
    <property type="term" value="P:bacterial-type flagellum assembly"/>
    <property type="evidence" value="ECO:0007669"/>
    <property type="project" value="InterPro"/>
</dbReference>
<evidence type="ECO:0000313" key="5">
    <source>
        <dbReference type="Proteomes" id="UP000325302"/>
    </source>
</evidence>
<evidence type="ECO:0000256" key="2">
    <source>
        <dbReference type="ARBA" id="ARBA00007703"/>
    </source>
</evidence>
<evidence type="ECO:0000256" key="3">
    <source>
        <dbReference type="ARBA" id="ARBA00022795"/>
    </source>
</evidence>
<comment type="similarity">
    <text evidence="2">Belongs to the FlgN family.</text>
</comment>
<dbReference type="OrthoDB" id="6119092at2"/>
<protein>
    <submittedName>
        <fullName evidence="4">Flagellar protein FlgN</fullName>
    </submittedName>
</protein>
<keyword evidence="4" id="KW-0969">Cilium</keyword>
<gene>
    <name evidence="4" type="ORF">E1H14_02325</name>
</gene>
<dbReference type="Gene3D" id="1.20.58.300">
    <property type="entry name" value="FlgN-like"/>
    <property type="match status" value="1"/>
</dbReference>
<comment type="function">
    <text evidence="1">Required for the efficient initiation of filament assembly.</text>
</comment>
<organism evidence="4 5">
    <name type="scientific">Nitrincola tapanii</name>
    <dbReference type="NCBI Taxonomy" id="1708751"/>
    <lineage>
        <taxon>Bacteria</taxon>
        <taxon>Pseudomonadati</taxon>
        <taxon>Pseudomonadota</taxon>
        <taxon>Gammaproteobacteria</taxon>
        <taxon>Oceanospirillales</taxon>
        <taxon>Oceanospirillaceae</taxon>
        <taxon>Nitrincola</taxon>
    </lineage>
</organism>
<dbReference type="RefSeq" id="WP_149389825.1">
    <property type="nucleotide sequence ID" value="NZ_SMRS01000001.1"/>
</dbReference>
<reference evidence="4 5" key="1">
    <citation type="submission" date="2019-03" db="EMBL/GenBank/DDBJ databases">
        <title>Nitrincola sp. nov. isolated from an Indian soda lake.</title>
        <authorList>
            <person name="Joshi A."/>
            <person name="Thite S.V."/>
            <person name="Joseph N."/>
            <person name="Dhotre D."/>
            <person name="Moorthy M."/>
            <person name="Shouche Y.S."/>
        </authorList>
    </citation>
    <scope>NUCLEOTIDE SEQUENCE [LARGE SCALE GENOMIC DNA]</scope>
    <source>
        <strain evidence="4 5">MEB193</strain>
    </source>
</reference>
<dbReference type="Proteomes" id="UP000325302">
    <property type="component" value="Unassembled WGS sequence"/>
</dbReference>
<dbReference type="SUPFAM" id="SSF140566">
    <property type="entry name" value="FlgN-like"/>
    <property type="match status" value="1"/>
</dbReference>
<dbReference type="Pfam" id="PF05130">
    <property type="entry name" value="FlgN"/>
    <property type="match status" value="1"/>
</dbReference>
<dbReference type="InterPro" id="IPR007809">
    <property type="entry name" value="FlgN-like"/>
</dbReference>
<accession>A0A5A9W8S7</accession>
<name>A0A5A9W8S7_9GAMM</name>
<keyword evidence="5" id="KW-1185">Reference proteome</keyword>
<keyword evidence="4" id="KW-0966">Cell projection</keyword>
<evidence type="ECO:0000313" key="4">
    <source>
        <dbReference type="EMBL" id="KAA0876575.1"/>
    </source>
</evidence>
<comment type="caution">
    <text evidence="4">The sequence shown here is derived from an EMBL/GenBank/DDBJ whole genome shotgun (WGS) entry which is preliminary data.</text>
</comment>
<dbReference type="InterPro" id="IPR036679">
    <property type="entry name" value="FlgN-like_sf"/>
</dbReference>
<proteinExistence type="inferred from homology"/>
<dbReference type="AlphaFoldDB" id="A0A5A9W8S7"/>
<dbReference type="EMBL" id="SMRS01000001">
    <property type="protein sequence ID" value="KAA0876575.1"/>
    <property type="molecule type" value="Genomic_DNA"/>
</dbReference>
<keyword evidence="3" id="KW-1005">Bacterial flagellum biogenesis</keyword>
<evidence type="ECO:0000256" key="1">
    <source>
        <dbReference type="ARBA" id="ARBA00002397"/>
    </source>
</evidence>
<keyword evidence="4" id="KW-0282">Flagellum</keyword>